<keyword evidence="4" id="KW-1185">Reference proteome</keyword>
<comment type="caution">
    <text evidence="3">The sequence shown here is derived from an EMBL/GenBank/DDBJ whole genome shotgun (WGS) entry which is preliminary data.</text>
</comment>
<feature type="transmembrane region" description="Helical" evidence="2">
    <location>
        <begin position="36"/>
        <end position="57"/>
    </location>
</feature>
<evidence type="ECO:0000256" key="1">
    <source>
        <dbReference type="SAM" id="MobiDB-lite"/>
    </source>
</evidence>
<reference evidence="4" key="1">
    <citation type="journal article" date="2019" name="Int. J. Syst. Evol. Microbiol.">
        <title>The Global Catalogue of Microorganisms (GCM) 10K type strain sequencing project: providing services to taxonomists for standard genome sequencing and annotation.</title>
        <authorList>
            <consortium name="The Broad Institute Genomics Platform"/>
            <consortium name="The Broad Institute Genome Sequencing Center for Infectious Disease"/>
            <person name="Wu L."/>
            <person name="Ma J."/>
        </authorList>
    </citation>
    <scope>NUCLEOTIDE SEQUENCE [LARGE SCALE GENOMIC DNA]</scope>
    <source>
        <strain evidence="4">JCM 16702</strain>
    </source>
</reference>
<feature type="transmembrane region" description="Helical" evidence="2">
    <location>
        <begin position="7"/>
        <end position="30"/>
    </location>
</feature>
<dbReference type="RefSeq" id="WP_344957699.1">
    <property type="nucleotide sequence ID" value="NZ_BAAAZG010000061.1"/>
</dbReference>
<feature type="region of interest" description="Disordered" evidence="1">
    <location>
        <begin position="69"/>
        <end position="126"/>
    </location>
</feature>
<keyword evidence="2" id="KW-0812">Transmembrane</keyword>
<evidence type="ECO:0000313" key="4">
    <source>
        <dbReference type="Proteomes" id="UP001500683"/>
    </source>
</evidence>
<accession>A0ABP7WZY6</accession>
<evidence type="ECO:0000313" key="3">
    <source>
        <dbReference type="EMBL" id="GAA4101021.1"/>
    </source>
</evidence>
<keyword evidence="2" id="KW-0472">Membrane</keyword>
<sequence length="126" mass="12909">MVRRRWVWAGAGLTVGAVAGLGVYFAVVGLDRADKLASVVGALVAVVGLALTVYGLVAGSGAGRRVRQDARASGRGRVHQVGGNQTASPPAGGGTDVPDRVRQRARVTEDGEVWQVGGDQDPPARP</sequence>
<evidence type="ECO:0000256" key="2">
    <source>
        <dbReference type="SAM" id="Phobius"/>
    </source>
</evidence>
<dbReference type="EMBL" id="BAAAZG010000061">
    <property type="protein sequence ID" value="GAA4101021.1"/>
    <property type="molecule type" value="Genomic_DNA"/>
</dbReference>
<name>A0ABP7WZY6_9ACTN</name>
<organism evidence="3 4">
    <name type="scientific">Actinomadura miaoliensis</name>
    <dbReference type="NCBI Taxonomy" id="430685"/>
    <lineage>
        <taxon>Bacteria</taxon>
        <taxon>Bacillati</taxon>
        <taxon>Actinomycetota</taxon>
        <taxon>Actinomycetes</taxon>
        <taxon>Streptosporangiales</taxon>
        <taxon>Thermomonosporaceae</taxon>
        <taxon>Actinomadura</taxon>
    </lineage>
</organism>
<keyword evidence="2" id="KW-1133">Transmembrane helix</keyword>
<gene>
    <name evidence="3" type="ORF">GCM10022214_78180</name>
</gene>
<proteinExistence type="predicted"/>
<dbReference type="Proteomes" id="UP001500683">
    <property type="component" value="Unassembled WGS sequence"/>
</dbReference>
<feature type="compositionally biased region" description="Basic and acidic residues" evidence="1">
    <location>
        <begin position="97"/>
        <end position="109"/>
    </location>
</feature>
<protein>
    <submittedName>
        <fullName evidence="3">Uncharacterized protein</fullName>
    </submittedName>
</protein>